<dbReference type="Gramene" id="rna48081">
    <property type="protein sequence ID" value="RHN41729.1"/>
    <property type="gene ID" value="gene48081"/>
</dbReference>
<dbReference type="EMBL" id="PSQE01000008">
    <property type="protein sequence ID" value="RHN41729.1"/>
    <property type="molecule type" value="Genomic_DNA"/>
</dbReference>
<evidence type="ECO:0008006" key="4">
    <source>
        <dbReference type="Google" id="ProtNLM"/>
    </source>
</evidence>
<evidence type="ECO:0000256" key="1">
    <source>
        <dbReference type="SAM" id="Phobius"/>
    </source>
</evidence>
<gene>
    <name evidence="2" type="ORF">MtrunA17_Chr8g0369151</name>
</gene>
<proteinExistence type="predicted"/>
<dbReference type="AlphaFoldDB" id="A0A396GKR9"/>
<feature type="transmembrane region" description="Helical" evidence="1">
    <location>
        <begin position="20"/>
        <end position="40"/>
    </location>
</feature>
<evidence type="ECO:0000313" key="3">
    <source>
        <dbReference type="Proteomes" id="UP000265566"/>
    </source>
</evidence>
<keyword evidence="1" id="KW-0812">Transmembrane</keyword>
<organism evidence="2 3">
    <name type="scientific">Medicago truncatula</name>
    <name type="common">Barrel medic</name>
    <name type="synonym">Medicago tribuloides</name>
    <dbReference type="NCBI Taxonomy" id="3880"/>
    <lineage>
        <taxon>Eukaryota</taxon>
        <taxon>Viridiplantae</taxon>
        <taxon>Streptophyta</taxon>
        <taxon>Embryophyta</taxon>
        <taxon>Tracheophyta</taxon>
        <taxon>Spermatophyta</taxon>
        <taxon>Magnoliopsida</taxon>
        <taxon>eudicotyledons</taxon>
        <taxon>Gunneridae</taxon>
        <taxon>Pentapetalae</taxon>
        <taxon>rosids</taxon>
        <taxon>fabids</taxon>
        <taxon>Fabales</taxon>
        <taxon>Fabaceae</taxon>
        <taxon>Papilionoideae</taxon>
        <taxon>50 kb inversion clade</taxon>
        <taxon>NPAAA clade</taxon>
        <taxon>Hologalegina</taxon>
        <taxon>IRL clade</taxon>
        <taxon>Trifolieae</taxon>
        <taxon>Medicago</taxon>
    </lineage>
</organism>
<keyword evidence="1" id="KW-1133">Transmembrane helix</keyword>
<feature type="transmembrane region" description="Helical" evidence="1">
    <location>
        <begin position="52"/>
        <end position="71"/>
    </location>
</feature>
<comment type="caution">
    <text evidence="2">The sequence shown here is derived from an EMBL/GenBank/DDBJ whole genome shotgun (WGS) entry which is preliminary data.</text>
</comment>
<keyword evidence="1" id="KW-0472">Membrane</keyword>
<protein>
    <recommendedName>
        <fullName evidence="4">Transmembrane protein</fullName>
    </recommendedName>
</protein>
<evidence type="ECO:0000313" key="2">
    <source>
        <dbReference type="EMBL" id="RHN41729.1"/>
    </source>
</evidence>
<reference evidence="3" key="1">
    <citation type="journal article" date="2018" name="Nat. Plants">
        <title>Whole-genome landscape of Medicago truncatula symbiotic genes.</title>
        <authorList>
            <person name="Pecrix Y."/>
            <person name="Staton S.E."/>
            <person name="Sallet E."/>
            <person name="Lelandais-Briere C."/>
            <person name="Moreau S."/>
            <person name="Carrere S."/>
            <person name="Blein T."/>
            <person name="Jardinaud M.F."/>
            <person name="Latrasse D."/>
            <person name="Zouine M."/>
            <person name="Zahm M."/>
            <person name="Kreplak J."/>
            <person name="Mayjonade B."/>
            <person name="Satge C."/>
            <person name="Perez M."/>
            <person name="Cauet S."/>
            <person name="Marande W."/>
            <person name="Chantry-Darmon C."/>
            <person name="Lopez-Roques C."/>
            <person name="Bouchez O."/>
            <person name="Berard A."/>
            <person name="Debelle F."/>
            <person name="Munos S."/>
            <person name="Bendahmane A."/>
            <person name="Berges H."/>
            <person name="Niebel A."/>
            <person name="Buitink J."/>
            <person name="Frugier F."/>
            <person name="Benhamed M."/>
            <person name="Crespi M."/>
            <person name="Gouzy J."/>
            <person name="Gamas P."/>
        </authorList>
    </citation>
    <scope>NUCLEOTIDE SEQUENCE [LARGE SCALE GENOMIC DNA]</scope>
    <source>
        <strain evidence="3">cv. Jemalong A17</strain>
    </source>
</reference>
<sequence>MSISNTTRRYPSSESHEVDVLISYLFYHLCYSPLRTFIFLFRFWRSRIPTPWFIHVCILVMVILSTYFYMWPPYINLWIFYP</sequence>
<name>A0A396GKR9_MEDTR</name>
<dbReference type="Proteomes" id="UP000265566">
    <property type="component" value="Chromosome 8"/>
</dbReference>
<accession>A0A396GKR9</accession>